<dbReference type="AlphaFoldDB" id="A0A448WK87"/>
<comment type="caution">
    <text evidence="1">The sequence shown here is derived from an EMBL/GenBank/DDBJ whole genome shotgun (WGS) entry which is preliminary data.</text>
</comment>
<evidence type="ECO:0000313" key="2">
    <source>
        <dbReference type="Proteomes" id="UP000784294"/>
    </source>
</evidence>
<keyword evidence="2" id="KW-1185">Reference proteome</keyword>
<protein>
    <submittedName>
        <fullName evidence="1">Uncharacterized protein</fullName>
    </submittedName>
</protein>
<gene>
    <name evidence="1" type="ORF">PXEA_LOCUS7172</name>
</gene>
<dbReference type="Proteomes" id="UP000784294">
    <property type="component" value="Unassembled WGS sequence"/>
</dbReference>
<accession>A0A448WK87</accession>
<organism evidence="1 2">
    <name type="scientific">Protopolystoma xenopodis</name>
    <dbReference type="NCBI Taxonomy" id="117903"/>
    <lineage>
        <taxon>Eukaryota</taxon>
        <taxon>Metazoa</taxon>
        <taxon>Spiralia</taxon>
        <taxon>Lophotrochozoa</taxon>
        <taxon>Platyhelminthes</taxon>
        <taxon>Monogenea</taxon>
        <taxon>Polyopisthocotylea</taxon>
        <taxon>Polystomatidea</taxon>
        <taxon>Polystomatidae</taxon>
        <taxon>Protopolystoma</taxon>
    </lineage>
</organism>
<evidence type="ECO:0000313" key="1">
    <source>
        <dbReference type="EMBL" id="VEL13732.1"/>
    </source>
</evidence>
<dbReference type="EMBL" id="CAAALY010018738">
    <property type="protein sequence ID" value="VEL13732.1"/>
    <property type="molecule type" value="Genomic_DNA"/>
</dbReference>
<proteinExistence type="predicted"/>
<reference evidence="1" key="1">
    <citation type="submission" date="2018-11" db="EMBL/GenBank/DDBJ databases">
        <authorList>
            <consortium name="Pathogen Informatics"/>
        </authorList>
    </citation>
    <scope>NUCLEOTIDE SEQUENCE</scope>
</reference>
<sequence>MLEPVDEPEYGHSNRIVHLAYTNHYAVAQFRKAEIKFNAFLLEALARGSGPAEPLQEGKLSVELDSDAIYLPQTLLEVKRMRSETDDYNFEVFGDLVGKDVSGGKLFLNGDPFRIKFTMAGKSQQTAFELEIQDLEKFTITATMDSMHSLYGSGTVIVTNCAVRTCMITADLELQGGSEVVTILLDNKLNLNSPGEPHSITFVGSGNMKTGGTISHKYSANFEQKQDVTEDARVSDLDIAYSANSEEATLKMRLIKGDSRAKLSTNYSRGDMKLTTSQEFVCKTGQYLIASSLDLQSYLHFFKLLIHSVKISLDSKAFHGGISFFRIFSFMSHYDRQTKVSTVSWNRIVEEEVKSNYTLESNIGKVLAYSLGRDDSLFPPGFRYYLSAGTNKFELSRENAPMSQKYKYLILWDKESSTSTLRLAGHLIMPENGDESEPIGFQLETNMCADEKPGLMQLNFSSLSGWRQSGHLIAEVTGDCVKNLLKQTRDEPYLGSSDRAYRTKLYGELTYNMPGVGGAELDFLGIMNERKLISRALYRSIQSGVKVQHDILLQEEDSGKVRWSTNASCVFNRLLKLSEPCEILYMADGNSREGRFGLSSPGPREFEVEASWNRKKGETFKYEHIVKDEGDLQIKLTTPFRAMQVDVKPLRKEIDDHNRTVTFGISMIVNGRNANSNAKRAFTWAMEVFFYSSYKMMEAGLQIETSIVKPVSGPFKSNYTCSTYGLME</sequence>
<name>A0A448WK87_9PLAT</name>